<dbReference type="EMBL" id="CM042011">
    <property type="protein sequence ID" value="KAI3765230.1"/>
    <property type="molecule type" value="Genomic_DNA"/>
</dbReference>
<comment type="caution">
    <text evidence="1">The sequence shown here is derived from an EMBL/GenBank/DDBJ whole genome shotgun (WGS) entry which is preliminary data.</text>
</comment>
<name>A0ACB9F2V5_CICIN</name>
<reference evidence="1 2" key="2">
    <citation type="journal article" date="2022" name="Mol. Ecol. Resour.">
        <title>The genomes of chicory, endive, great burdock and yacon provide insights into Asteraceae paleo-polyploidization history and plant inulin production.</title>
        <authorList>
            <person name="Fan W."/>
            <person name="Wang S."/>
            <person name="Wang H."/>
            <person name="Wang A."/>
            <person name="Jiang F."/>
            <person name="Liu H."/>
            <person name="Zhao H."/>
            <person name="Xu D."/>
            <person name="Zhang Y."/>
        </authorList>
    </citation>
    <scope>NUCLEOTIDE SEQUENCE [LARGE SCALE GENOMIC DNA]</scope>
    <source>
        <strain evidence="2">cv. Punajuju</strain>
        <tissue evidence="1">Leaves</tissue>
    </source>
</reference>
<organism evidence="1 2">
    <name type="scientific">Cichorium intybus</name>
    <name type="common">Chicory</name>
    <dbReference type="NCBI Taxonomy" id="13427"/>
    <lineage>
        <taxon>Eukaryota</taxon>
        <taxon>Viridiplantae</taxon>
        <taxon>Streptophyta</taxon>
        <taxon>Embryophyta</taxon>
        <taxon>Tracheophyta</taxon>
        <taxon>Spermatophyta</taxon>
        <taxon>Magnoliopsida</taxon>
        <taxon>eudicotyledons</taxon>
        <taxon>Gunneridae</taxon>
        <taxon>Pentapetalae</taxon>
        <taxon>asterids</taxon>
        <taxon>campanulids</taxon>
        <taxon>Asterales</taxon>
        <taxon>Asteraceae</taxon>
        <taxon>Cichorioideae</taxon>
        <taxon>Cichorieae</taxon>
        <taxon>Cichoriinae</taxon>
        <taxon>Cichorium</taxon>
    </lineage>
</organism>
<protein>
    <submittedName>
        <fullName evidence="1">Uncharacterized protein</fullName>
    </submittedName>
</protein>
<dbReference type="Proteomes" id="UP001055811">
    <property type="component" value="Linkage Group LG03"/>
</dbReference>
<keyword evidence="2" id="KW-1185">Reference proteome</keyword>
<evidence type="ECO:0000313" key="1">
    <source>
        <dbReference type="EMBL" id="KAI3765230.1"/>
    </source>
</evidence>
<reference evidence="2" key="1">
    <citation type="journal article" date="2022" name="Mol. Ecol. Resour.">
        <title>The genomes of chicory, endive, great burdock and yacon provide insights into Asteraceae palaeo-polyploidization history and plant inulin production.</title>
        <authorList>
            <person name="Fan W."/>
            <person name="Wang S."/>
            <person name="Wang H."/>
            <person name="Wang A."/>
            <person name="Jiang F."/>
            <person name="Liu H."/>
            <person name="Zhao H."/>
            <person name="Xu D."/>
            <person name="Zhang Y."/>
        </authorList>
    </citation>
    <scope>NUCLEOTIDE SEQUENCE [LARGE SCALE GENOMIC DNA]</scope>
    <source>
        <strain evidence="2">cv. Punajuju</strain>
    </source>
</reference>
<evidence type="ECO:0000313" key="2">
    <source>
        <dbReference type="Proteomes" id="UP001055811"/>
    </source>
</evidence>
<accession>A0ACB9F2V5</accession>
<gene>
    <name evidence="1" type="ORF">L2E82_15258</name>
</gene>
<sequence>MRDFGVSRGTRASIEYGSGSILGYFSVDNIKVGDIVIQDQVFIEATREPGITLLGGKFDGILGLGFKDKSIDNVIPVWDNMINQHLVKEHIFSFWLNQKGDEGQGGEIIFGGVNPNHYKGTHTYVPVTQKGYWQFDMDDVLIGGQSTGFCKNKCSAIVDSGTSLIAGPSSVITQINRAIGAQGIVTETCKAFVSTNGRLIFFLLSKMVSTKTICPFVGFCFLDGDHEVSIGIESVVNRSDDILAGSVTTPNCIICKAIVGLMHKMIENNKTQTFILKTLGNLCKLVPIPVEESVVDCARLPSMPSISFTIGGKEFELSPDEYILKTGEGDDALCVSGLVASDSTSPGGQLWVLGDLFMRRYHTIFDYGNLRVGFAEAA</sequence>
<proteinExistence type="predicted"/>